<dbReference type="PANTHER" id="PTHR46211:SF14">
    <property type="entry name" value="GLYCEROPHOSPHODIESTER PHOSPHODIESTERASE"/>
    <property type="match status" value="1"/>
</dbReference>
<dbReference type="Gene3D" id="3.20.20.190">
    <property type="entry name" value="Phosphatidylinositol (PI) phosphodiesterase"/>
    <property type="match status" value="1"/>
</dbReference>
<accession>A0A7V3RFC9</accession>
<dbReference type="EMBL" id="DTPE01000214">
    <property type="protein sequence ID" value="HGE75563.1"/>
    <property type="molecule type" value="Genomic_DNA"/>
</dbReference>
<dbReference type="Pfam" id="PF03009">
    <property type="entry name" value="GDPD"/>
    <property type="match status" value="1"/>
</dbReference>
<comment type="caution">
    <text evidence="2">The sequence shown here is derived from an EMBL/GenBank/DDBJ whole genome shotgun (WGS) entry which is preliminary data.</text>
</comment>
<gene>
    <name evidence="2" type="ORF">ENX73_05510</name>
</gene>
<dbReference type="GO" id="GO:0008081">
    <property type="term" value="F:phosphoric diester hydrolase activity"/>
    <property type="evidence" value="ECO:0007669"/>
    <property type="project" value="InterPro"/>
</dbReference>
<feature type="domain" description="GP-PDE" evidence="1">
    <location>
        <begin position="41"/>
        <end position="321"/>
    </location>
</feature>
<proteinExistence type="predicted"/>
<dbReference type="PROSITE" id="PS51704">
    <property type="entry name" value="GP_PDE"/>
    <property type="match status" value="1"/>
</dbReference>
<name>A0A7V3RFC9_9BACT</name>
<dbReference type="GO" id="GO:0006629">
    <property type="term" value="P:lipid metabolic process"/>
    <property type="evidence" value="ECO:0007669"/>
    <property type="project" value="InterPro"/>
</dbReference>
<evidence type="ECO:0000259" key="1">
    <source>
        <dbReference type="PROSITE" id="PS51704"/>
    </source>
</evidence>
<dbReference type="AlphaFoldDB" id="A0A7V3RFC9"/>
<sequence>MNMISSYKGGRCMKKMILSIILLMTFSLVFGLTPAENGWVFDLEAHRGGRGLMPENTISAFRYAIERIGVTTLELDVAVTKDMIPVLSHDPFLNPQKVSINGKFITERPLIKDLTYAELVQYDFGIMRYDYVMPGQLQIAYEKIPTLEQVFELIKLEHERTGNKYMLNVELKVFPDVFGYTYDAQTFVNIVVPLIEKYGFEDTVMIQSFNWKVLKLVKIKNSQITTVALVQSIYIGSTLWTDGLRLADFGIDAVKMAKFIGADVLSPYYKECDVSMIKRAHESGIAIIPWTIDDQNEMKKFVDLGVDGIITDYPNLLREILLSKGINLPAPS</sequence>
<dbReference type="PANTHER" id="PTHR46211">
    <property type="entry name" value="GLYCEROPHOSPHORYL DIESTER PHOSPHODIESTERASE"/>
    <property type="match status" value="1"/>
</dbReference>
<reference evidence="2" key="1">
    <citation type="journal article" date="2020" name="mSystems">
        <title>Genome- and Community-Level Interaction Insights into Carbon Utilization and Element Cycling Functions of Hydrothermarchaeota in Hydrothermal Sediment.</title>
        <authorList>
            <person name="Zhou Z."/>
            <person name="Liu Y."/>
            <person name="Xu W."/>
            <person name="Pan J."/>
            <person name="Luo Z.H."/>
            <person name="Li M."/>
        </authorList>
    </citation>
    <scope>NUCLEOTIDE SEQUENCE [LARGE SCALE GENOMIC DNA]</scope>
    <source>
        <strain evidence="2">SpSt-966</strain>
    </source>
</reference>
<dbReference type="InterPro" id="IPR017946">
    <property type="entry name" value="PLC-like_Pdiesterase_TIM-brl"/>
</dbReference>
<dbReference type="SUPFAM" id="SSF51695">
    <property type="entry name" value="PLC-like phosphodiesterases"/>
    <property type="match status" value="1"/>
</dbReference>
<protein>
    <submittedName>
        <fullName evidence="2">Glycerophosphodiester phosphodiesterase</fullName>
    </submittedName>
</protein>
<dbReference type="InterPro" id="IPR030395">
    <property type="entry name" value="GP_PDE_dom"/>
</dbReference>
<organism evidence="2">
    <name type="scientific">Mesoaciditoga lauensis</name>
    <dbReference type="NCBI Taxonomy" id="1495039"/>
    <lineage>
        <taxon>Bacteria</taxon>
        <taxon>Thermotogati</taxon>
        <taxon>Thermotogota</taxon>
        <taxon>Thermotogae</taxon>
        <taxon>Mesoaciditogales</taxon>
        <taxon>Mesoaciditogaceae</taxon>
        <taxon>Mesoaciditoga</taxon>
    </lineage>
</organism>
<evidence type="ECO:0000313" key="2">
    <source>
        <dbReference type="EMBL" id="HGE75563.1"/>
    </source>
</evidence>